<evidence type="ECO:0000313" key="3">
    <source>
        <dbReference type="EMBL" id="SHJ44271.1"/>
    </source>
</evidence>
<dbReference type="RefSeq" id="WP_073188817.1">
    <property type="nucleotide sequence ID" value="NZ_FQZG01000049.1"/>
</dbReference>
<dbReference type="Pfam" id="PF10979">
    <property type="entry name" value="DUF2786"/>
    <property type="match status" value="1"/>
</dbReference>
<feature type="region of interest" description="Disordered" evidence="1">
    <location>
        <begin position="1"/>
        <end position="56"/>
    </location>
</feature>
<proteinExistence type="predicted"/>
<dbReference type="STRING" id="1123357.SAMN02745244_02516"/>
<keyword evidence="4" id="KW-1185">Reference proteome</keyword>
<dbReference type="InterPro" id="IPR024498">
    <property type="entry name" value="DUF2786"/>
</dbReference>
<gene>
    <name evidence="3" type="ORF">SAMN02745244_02516</name>
</gene>
<name>A0A1M6JC63_9ACTN</name>
<evidence type="ECO:0000259" key="2">
    <source>
        <dbReference type="Pfam" id="PF10979"/>
    </source>
</evidence>
<feature type="compositionally biased region" description="Basic residues" evidence="1">
    <location>
        <begin position="1"/>
        <end position="15"/>
    </location>
</feature>
<dbReference type="OrthoDB" id="3508128at2"/>
<dbReference type="EMBL" id="FQZG01000049">
    <property type="protein sequence ID" value="SHJ44271.1"/>
    <property type="molecule type" value="Genomic_DNA"/>
</dbReference>
<feature type="domain" description="DUF2786" evidence="2">
    <location>
        <begin position="217"/>
        <end position="255"/>
    </location>
</feature>
<reference evidence="3 4" key="1">
    <citation type="submission" date="2016-11" db="EMBL/GenBank/DDBJ databases">
        <authorList>
            <person name="Jaros S."/>
            <person name="Januszkiewicz K."/>
            <person name="Wedrychowicz H."/>
        </authorList>
    </citation>
    <scope>NUCLEOTIDE SEQUENCE [LARGE SCALE GENOMIC DNA]</scope>
    <source>
        <strain evidence="3 4">DSM 12906</strain>
    </source>
</reference>
<feature type="compositionally biased region" description="Basic and acidic residues" evidence="1">
    <location>
        <begin position="16"/>
        <end position="33"/>
    </location>
</feature>
<sequence length="441" mass="47782">MSRRSQVKRAARAKTRARERSRNDHRDGGHDGSAEWPGFRYGYGPTAPPPPPPGTWELLEEARAGLPWGLWAERTRPIPQETFHTEAEPVLVSWVLTAYEIGWQPTELIRFAHMRGKSEAADLVRLAVAAERRVRSGPTAQDAGWLQQWSAAGLPESSPGWVARWAATRESWLKALYRTAMVFGQLTVLDVLLPPPPGVRVSQPTVGRTMGEQTNPVLTRVRALLAKAESSEFESEALAFTAKAQELITKHALDQALLAAKADVGASPSIIRVPLDAPYLDAKALLLQTIAAESRCRSMFHLSLAMSSVIGFPAELEAVELLFTSLLVQAQRALAEAGAAAPPGSRVRSQSFRAAFLMGFTARIQERLAAANKAAFDGAKADSAAYLPVLRAQDKRIDEFVEERFTSQTSSPVRGGFDPQGYHHGVQAGDAAALVAGAVDG</sequence>
<protein>
    <recommendedName>
        <fullName evidence="2">DUF2786 domain-containing protein</fullName>
    </recommendedName>
</protein>
<evidence type="ECO:0000256" key="1">
    <source>
        <dbReference type="SAM" id="MobiDB-lite"/>
    </source>
</evidence>
<organism evidence="3 4">
    <name type="scientific">Tessaracoccus bendigoensis DSM 12906</name>
    <dbReference type="NCBI Taxonomy" id="1123357"/>
    <lineage>
        <taxon>Bacteria</taxon>
        <taxon>Bacillati</taxon>
        <taxon>Actinomycetota</taxon>
        <taxon>Actinomycetes</taxon>
        <taxon>Propionibacteriales</taxon>
        <taxon>Propionibacteriaceae</taxon>
        <taxon>Tessaracoccus</taxon>
    </lineage>
</organism>
<evidence type="ECO:0000313" key="4">
    <source>
        <dbReference type="Proteomes" id="UP000184512"/>
    </source>
</evidence>
<dbReference type="Proteomes" id="UP000184512">
    <property type="component" value="Unassembled WGS sequence"/>
</dbReference>
<dbReference type="AlphaFoldDB" id="A0A1M6JC63"/>
<accession>A0A1M6JC63</accession>